<protein>
    <submittedName>
        <fullName evidence="2">Uncharacterized protein</fullName>
    </submittedName>
</protein>
<dbReference type="GeneID" id="9226116"/>
<dbReference type="EMBL" id="DS995704">
    <property type="protein sequence ID" value="EEQ32021.1"/>
    <property type="molecule type" value="Genomic_DNA"/>
</dbReference>
<evidence type="ECO:0000313" key="2">
    <source>
        <dbReference type="EMBL" id="EEQ32021.1"/>
    </source>
</evidence>
<accession>C5FQ68</accession>
<name>C5FQ68_ARTOC</name>
<feature type="region of interest" description="Disordered" evidence="1">
    <location>
        <begin position="38"/>
        <end position="70"/>
    </location>
</feature>
<dbReference type="AlphaFoldDB" id="C5FQ68"/>
<gene>
    <name evidence="2" type="ORF">MCYG_04840</name>
</gene>
<proteinExistence type="predicted"/>
<evidence type="ECO:0000256" key="1">
    <source>
        <dbReference type="SAM" id="MobiDB-lite"/>
    </source>
</evidence>
<dbReference type="Proteomes" id="UP000002035">
    <property type="component" value="Unassembled WGS sequence"/>
</dbReference>
<keyword evidence="3" id="KW-1185">Reference proteome</keyword>
<sequence length="199" mass="23038">MDEPGRQQRDSTAYIVYIVIESSHRSGYCIPTKRSRSVGFEQGTHSIQQNKRKEESKKKKKKRGEEKSKIGNSIDQELNLKISIFNSELNAFLFGGKENNMWFVWSVVDLSFVHPGFRKDDAFNLGVWRCAVRFTKGGRTTRFRGLNDNLRPSRESKNGRELGTNRVTCSRTSRDPLQKCYSAVYREEMKKNVDLDRTS</sequence>
<evidence type="ECO:0000313" key="3">
    <source>
        <dbReference type="Proteomes" id="UP000002035"/>
    </source>
</evidence>
<dbReference type="RefSeq" id="XP_002847103.1">
    <property type="nucleotide sequence ID" value="XM_002847057.1"/>
</dbReference>
<dbReference type="HOGENOM" id="CLU_1371890_0_0_1"/>
<feature type="compositionally biased region" description="Basic and acidic residues" evidence="1">
    <location>
        <begin position="51"/>
        <end position="69"/>
    </location>
</feature>
<dbReference type="VEuPathDB" id="FungiDB:MCYG_04840"/>
<reference evidence="3" key="1">
    <citation type="journal article" date="2012" name="MBio">
        <title>Comparative genome analysis of Trichophyton rubrum and related dermatophytes reveals candidate genes involved in infection.</title>
        <authorList>
            <person name="Martinez D.A."/>
            <person name="Oliver B.G."/>
            <person name="Graeser Y."/>
            <person name="Goldberg J.M."/>
            <person name="Li W."/>
            <person name="Martinez-Rossi N.M."/>
            <person name="Monod M."/>
            <person name="Shelest E."/>
            <person name="Barton R.C."/>
            <person name="Birch E."/>
            <person name="Brakhage A.A."/>
            <person name="Chen Z."/>
            <person name="Gurr S.J."/>
            <person name="Heiman D."/>
            <person name="Heitman J."/>
            <person name="Kosti I."/>
            <person name="Rossi A."/>
            <person name="Saif S."/>
            <person name="Samalova M."/>
            <person name="Saunders C.W."/>
            <person name="Shea T."/>
            <person name="Summerbell R.C."/>
            <person name="Xu J."/>
            <person name="Young S."/>
            <person name="Zeng Q."/>
            <person name="Birren B.W."/>
            <person name="Cuomo C.A."/>
            <person name="White T.C."/>
        </authorList>
    </citation>
    <scope>NUCLEOTIDE SEQUENCE [LARGE SCALE GENOMIC DNA]</scope>
    <source>
        <strain evidence="3">ATCC MYA-4605 / CBS 113480</strain>
    </source>
</reference>
<organism evidence="2 3">
    <name type="scientific">Arthroderma otae (strain ATCC MYA-4605 / CBS 113480)</name>
    <name type="common">Microsporum canis</name>
    <dbReference type="NCBI Taxonomy" id="554155"/>
    <lineage>
        <taxon>Eukaryota</taxon>
        <taxon>Fungi</taxon>
        <taxon>Dikarya</taxon>
        <taxon>Ascomycota</taxon>
        <taxon>Pezizomycotina</taxon>
        <taxon>Eurotiomycetes</taxon>
        <taxon>Eurotiomycetidae</taxon>
        <taxon>Onygenales</taxon>
        <taxon>Arthrodermataceae</taxon>
        <taxon>Microsporum</taxon>
    </lineage>
</organism>